<dbReference type="EMBL" id="REGN01003233">
    <property type="protein sequence ID" value="RNA23724.1"/>
    <property type="molecule type" value="Genomic_DNA"/>
</dbReference>
<organism evidence="1 2">
    <name type="scientific">Brachionus plicatilis</name>
    <name type="common">Marine rotifer</name>
    <name type="synonym">Brachionus muelleri</name>
    <dbReference type="NCBI Taxonomy" id="10195"/>
    <lineage>
        <taxon>Eukaryota</taxon>
        <taxon>Metazoa</taxon>
        <taxon>Spiralia</taxon>
        <taxon>Gnathifera</taxon>
        <taxon>Rotifera</taxon>
        <taxon>Eurotatoria</taxon>
        <taxon>Monogononta</taxon>
        <taxon>Pseudotrocha</taxon>
        <taxon>Ploima</taxon>
        <taxon>Brachionidae</taxon>
        <taxon>Brachionus</taxon>
    </lineage>
</organism>
<dbReference type="AlphaFoldDB" id="A0A3M7RJR4"/>
<name>A0A3M7RJR4_BRAPC</name>
<proteinExistence type="predicted"/>
<reference evidence="1 2" key="1">
    <citation type="journal article" date="2018" name="Sci. Rep.">
        <title>Genomic signatures of local adaptation to the degree of environmental predictability in rotifers.</title>
        <authorList>
            <person name="Franch-Gras L."/>
            <person name="Hahn C."/>
            <person name="Garcia-Roger E.M."/>
            <person name="Carmona M.J."/>
            <person name="Serra M."/>
            <person name="Gomez A."/>
        </authorList>
    </citation>
    <scope>NUCLEOTIDE SEQUENCE [LARGE SCALE GENOMIC DNA]</scope>
    <source>
        <strain evidence="1">HYR1</strain>
    </source>
</reference>
<sequence>MEETSANILNVIEIIQEKFPGLGPKFEIVSNIIGFNSKSKGFGSKSISVFKCMHLLNKLKFSRIQKVI</sequence>
<evidence type="ECO:0000313" key="2">
    <source>
        <dbReference type="Proteomes" id="UP000276133"/>
    </source>
</evidence>
<comment type="caution">
    <text evidence="1">The sequence shown here is derived from an EMBL/GenBank/DDBJ whole genome shotgun (WGS) entry which is preliminary data.</text>
</comment>
<dbReference type="Proteomes" id="UP000276133">
    <property type="component" value="Unassembled WGS sequence"/>
</dbReference>
<evidence type="ECO:0000313" key="1">
    <source>
        <dbReference type="EMBL" id="RNA23724.1"/>
    </source>
</evidence>
<accession>A0A3M7RJR4</accession>
<gene>
    <name evidence="1" type="ORF">BpHYR1_050249</name>
</gene>
<protein>
    <submittedName>
        <fullName evidence="1">Uncharacterized protein</fullName>
    </submittedName>
</protein>
<keyword evidence="2" id="KW-1185">Reference proteome</keyword>